<keyword evidence="1 4" id="KW-0378">Hydrolase</keyword>
<dbReference type="PANTHER" id="PTHR24185">
    <property type="entry name" value="CALCIUM-INDEPENDENT PHOSPHOLIPASE A2-GAMMA"/>
    <property type="match status" value="1"/>
</dbReference>
<keyword evidence="8" id="KW-1185">Reference proteome</keyword>
<dbReference type="EMBL" id="KV407461">
    <property type="protein sequence ID" value="KZF21426.1"/>
    <property type="molecule type" value="Genomic_DNA"/>
</dbReference>
<organism evidence="7 8">
    <name type="scientific">Xylona heveae (strain CBS 132557 / TC161)</name>
    <dbReference type="NCBI Taxonomy" id="1328760"/>
    <lineage>
        <taxon>Eukaryota</taxon>
        <taxon>Fungi</taxon>
        <taxon>Dikarya</taxon>
        <taxon>Ascomycota</taxon>
        <taxon>Pezizomycotina</taxon>
        <taxon>Xylonomycetes</taxon>
        <taxon>Xylonales</taxon>
        <taxon>Xylonaceae</taxon>
        <taxon>Xylona</taxon>
    </lineage>
</organism>
<feature type="domain" description="PNPLA" evidence="6">
    <location>
        <begin position="19"/>
        <end position="308"/>
    </location>
</feature>
<dbReference type="RefSeq" id="XP_018186981.1">
    <property type="nucleotide sequence ID" value="XM_018333054.1"/>
</dbReference>
<dbReference type="Gene3D" id="3.40.1090.10">
    <property type="entry name" value="Cytosolic phospholipase A2 catalytic domain"/>
    <property type="match status" value="1"/>
</dbReference>
<dbReference type="AlphaFoldDB" id="A0A165FVD3"/>
<dbReference type="GO" id="GO:0047499">
    <property type="term" value="F:calcium-independent phospholipase A2 activity"/>
    <property type="evidence" value="ECO:0007669"/>
    <property type="project" value="TreeGrafter"/>
</dbReference>
<reference evidence="7 8" key="1">
    <citation type="journal article" date="2016" name="Fungal Biol.">
        <title>The genome of Xylona heveae provides a window into fungal endophytism.</title>
        <authorList>
            <person name="Gazis R."/>
            <person name="Kuo A."/>
            <person name="Riley R."/>
            <person name="LaButti K."/>
            <person name="Lipzen A."/>
            <person name="Lin J."/>
            <person name="Amirebrahimi M."/>
            <person name="Hesse C.N."/>
            <person name="Spatafora J.W."/>
            <person name="Henrissat B."/>
            <person name="Hainaut M."/>
            <person name="Grigoriev I.V."/>
            <person name="Hibbett D.S."/>
        </authorList>
    </citation>
    <scope>NUCLEOTIDE SEQUENCE [LARGE SCALE GENOMIC DNA]</scope>
    <source>
        <strain evidence="7 8">TC161</strain>
    </source>
</reference>
<name>A0A165FVD3_XYLHT</name>
<evidence type="ECO:0000256" key="2">
    <source>
        <dbReference type="ARBA" id="ARBA00022963"/>
    </source>
</evidence>
<dbReference type="InterPro" id="IPR016035">
    <property type="entry name" value="Acyl_Trfase/lysoPLipase"/>
</dbReference>
<dbReference type="GO" id="GO:0046486">
    <property type="term" value="P:glycerolipid metabolic process"/>
    <property type="evidence" value="ECO:0007669"/>
    <property type="project" value="UniProtKB-ARBA"/>
</dbReference>
<dbReference type="SUPFAM" id="SSF52151">
    <property type="entry name" value="FabD/lysophospholipase-like"/>
    <property type="match status" value="1"/>
</dbReference>
<evidence type="ECO:0000256" key="5">
    <source>
        <dbReference type="SAM" id="MobiDB-lite"/>
    </source>
</evidence>
<dbReference type="CDD" id="cd07216">
    <property type="entry name" value="Pat17_PNPLA8_PNPLA9_like3"/>
    <property type="match status" value="1"/>
</dbReference>
<feature type="active site" description="Proton acceptor" evidence="4">
    <location>
        <position position="295"/>
    </location>
</feature>
<dbReference type="PROSITE" id="PS51635">
    <property type="entry name" value="PNPLA"/>
    <property type="match status" value="1"/>
</dbReference>
<evidence type="ECO:0000256" key="3">
    <source>
        <dbReference type="ARBA" id="ARBA00023098"/>
    </source>
</evidence>
<protein>
    <submittedName>
        <fullName evidence="7">FabD/lysophospholipase-like protein</fullName>
    </submittedName>
</protein>
<gene>
    <name evidence="7" type="ORF">L228DRAFT_249244</name>
</gene>
<dbReference type="GO" id="GO:0019369">
    <property type="term" value="P:arachidonate metabolic process"/>
    <property type="evidence" value="ECO:0007669"/>
    <property type="project" value="TreeGrafter"/>
</dbReference>
<feature type="short sequence motif" description="DGA/G" evidence="4">
    <location>
        <begin position="295"/>
        <end position="297"/>
    </location>
</feature>
<dbReference type="GO" id="GO:0016042">
    <property type="term" value="P:lipid catabolic process"/>
    <property type="evidence" value="ECO:0007669"/>
    <property type="project" value="UniProtKB-UniRule"/>
</dbReference>
<evidence type="ECO:0000313" key="8">
    <source>
        <dbReference type="Proteomes" id="UP000076632"/>
    </source>
</evidence>
<feature type="compositionally biased region" description="Low complexity" evidence="5">
    <location>
        <begin position="206"/>
        <end position="218"/>
    </location>
</feature>
<feature type="short sequence motif" description="GXSXG" evidence="4">
    <location>
        <begin position="71"/>
        <end position="75"/>
    </location>
</feature>
<evidence type="ECO:0000256" key="4">
    <source>
        <dbReference type="PROSITE-ProRule" id="PRU01161"/>
    </source>
</evidence>
<dbReference type="Pfam" id="PF01734">
    <property type="entry name" value="Patatin"/>
    <property type="match status" value="1"/>
</dbReference>
<dbReference type="InterPro" id="IPR002641">
    <property type="entry name" value="PNPLA_dom"/>
</dbReference>
<feature type="short sequence motif" description="GXGXXG" evidence="4">
    <location>
        <begin position="23"/>
        <end position="28"/>
    </location>
</feature>
<dbReference type="OrthoDB" id="1658288at2759"/>
<dbReference type="OMA" id="VGFNNPC"/>
<keyword evidence="2 4" id="KW-0442">Lipid degradation</keyword>
<evidence type="ECO:0000256" key="1">
    <source>
        <dbReference type="ARBA" id="ARBA00022801"/>
    </source>
</evidence>
<dbReference type="STRING" id="1328760.A0A165FVD3"/>
<evidence type="ECO:0000259" key="6">
    <source>
        <dbReference type="PROSITE" id="PS51635"/>
    </source>
</evidence>
<dbReference type="InParanoid" id="A0A165FVD3"/>
<sequence length="733" mass="81008">MAAQPFAFNPNPDAPLRLLSLDGGGVRGLSSLLVLKRLMESIAKEEQRLKKRSLKDNTPLKPCDYFDLIGGTSTGGIIAILLGRLRQDVPSCIKIYTHLSQEIFRRDKSISLFGTKFSLGSTRFSGAVLEAAIKRALKDLGFDEDELMWDGTAFEQVIEEADPGETIWIQDQGPNAFTDSPFNDSSSVSRLVSNGAHYGGDEDTQKQSQHNSASQSSSAFRVRRSTSVRKRPDARGCPTFVVSALKNALGVPRLFVTYDPNDRQTRIWEALRATSAAPTFFEEMTFGTPRLTYLDGGLGFNNPCIEVNYTAKSLWEGRPIGVVVSIGTGLQNIPSIRKASSWNPFGQEISLATALASMATSTARVDNEMQRLYWNTDTRYFRFDVDSGMSDISLEEFMKENEMGSATEQYMHEPQQLLRSNALAEILVSLSALPPKIEIPSRDFRVGVDGRGLIHRDSKFPDILCFQQEDLDLKSGFPLGLKVSPEDVSRIDELRHSSPSGKGGVNVDSTGTVRKIYPVAEDLDGDGKREEATVLTCVRADNICLRAMKRGVPRGRYAVRFIICLFEAHPGVNNETNTLAVRSFPPTPMQFAAGVFDNEEVSHLVVSQDGGTVDDAMKPMVTAPFDLIFSAGKPYDFKSFLHRYVDVRITPDIVPVLLHPDAVRVRVGHRRCAERKGKGWFEVEGDIEVEVGLDGVLGIIINKRFEEGVFVGGWSFGGVRLIPNFGEQQGRKT</sequence>
<dbReference type="PANTHER" id="PTHR24185:SF1">
    <property type="entry name" value="CALCIUM-INDEPENDENT PHOSPHOLIPASE A2-GAMMA"/>
    <property type="match status" value="1"/>
</dbReference>
<feature type="region of interest" description="Disordered" evidence="5">
    <location>
        <begin position="193"/>
        <end position="234"/>
    </location>
</feature>
<keyword evidence="3 4" id="KW-0443">Lipid metabolism</keyword>
<evidence type="ECO:0000313" key="7">
    <source>
        <dbReference type="EMBL" id="KZF21426.1"/>
    </source>
</evidence>
<dbReference type="Proteomes" id="UP000076632">
    <property type="component" value="Unassembled WGS sequence"/>
</dbReference>
<dbReference type="GeneID" id="28898191"/>
<feature type="active site" description="Nucleophile" evidence="4">
    <location>
        <position position="73"/>
    </location>
</feature>
<accession>A0A165FVD3</accession>
<proteinExistence type="predicted"/>
<dbReference type="GO" id="GO:0016020">
    <property type="term" value="C:membrane"/>
    <property type="evidence" value="ECO:0007669"/>
    <property type="project" value="TreeGrafter"/>
</dbReference>